<keyword evidence="1" id="KW-0175">Coiled coil</keyword>
<evidence type="ECO:0000313" key="3">
    <source>
        <dbReference type="Proteomes" id="UP000629098"/>
    </source>
</evidence>
<comment type="caution">
    <text evidence="2">The sequence shown here is derived from an EMBL/GenBank/DDBJ whole genome shotgun (WGS) entry which is preliminary data.</text>
</comment>
<sequence>MSTAPLSIRVPVDLLEALDVKATELNCTRTDYVLSILAHAAEVTLKPRGCVDEFVYNRIQALEQRVAALEKQVQSARDL</sequence>
<dbReference type="Proteomes" id="UP000629098">
    <property type="component" value="Unassembled WGS sequence"/>
</dbReference>
<dbReference type="AlphaFoldDB" id="A0A8J7C5P4"/>
<organism evidence="2 3">
    <name type="scientific">Iningainema tapete BLCC-T55</name>
    <dbReference type="NCBI Taxonomy" id="2748662"/>
    <lineage>
        <taxon>Bacteria</taxon>
        <taxon>Bacillati</taxon>
        <taxon>Cyanobacteriota</taxon>
        <taxon>Cyanophyceae</taxon>
        <taxon>Nostocales</taxon>
        <taxon>Scytonemataceae</taxon>
        <taxon>Iningainema tapete</taxon>
    </lineage>
</organism>
<name>A0A8J7C5P4_9CYAN</name>
<dbReference type="RefSeq" id="WP_190829043.1">
    <property type="nucleotide sequence ID" value="NZ_CAWPPI010000052.1"/>
</dbReference>
<evidence type="ECO:0000313" key="2">
    <source>
        <dbReference type="EMBL" id="MBD2773339.1"/>
    </source>
</evidence>
<reference evidence="2" key="1">
    <citation type="submission" date="2020-09" db="EMBL/GenBank/DDBJ databases">
        <title>Iningainema tapete sp. nov. (Scytonemataceae, Cyanobacteria) from greenhouses in central Florida (USA) produces two types of nodularin with biosynthetic potential for microcystin-LR and anabaenopeptins.</title>
        <authorList>
            <person name="Berthold D.E."/>
            <person name="Lefler F.W."/>
            <person name="Huang I.-S."/>
            <person name="Abdulla H."/>
            <person name="Zimba P.V."/>
            <person name="Laughinghouse H.D. IV."/>
        </authorList>
    </citation>
    <scope>NUCLEOTIDE SEQUENCE</scope>
    <source>
        <strain evidence="2">BLCCT55</strain>
    </source>
</reference>
<keyword evidence="3" id="KW-1185">Reference proteome</keyword>
<dbReference type="EMBL" id="JACXAE010000052">
    <property type="protein sequence ID" value="MBD2773339.1"/>
    <property type="molecule type" value="Genomic_DNA"/>
</dbReference>
<accession>A0A8J7C5P4</accession>
<proteinExistence type="predicted"/>
<feature type="coiled-coil region" evidence="1">
    <location>
        <begin position="52"/>
        <end position="79"/>
    </location>
</feature>
<gene>
    <name evidence="2" type="ORF">ICL16_14975</name>
</gene>
<protein>
    <submittedName>
        <fullName evidence="2">Uncharacterized protein</fullName>
    </submittedName>
</protein>
<evidence type="ECO:0000256" key="1">
    <source>
        <dbReference type="SAM" id="Coils"/>
    </source>
</evidence>